<feature type="region of interest" description="Disordered" evidence="8">
    <location>
        <begin position="121"/>
        <end position="146"/>
    </location>
</feature>
<evidence type="ECO:0000259" key="10">
    <source>
        <dbReference type="PROSITE" id="PS51285"/>
    </source>
</evidence>
<evidence type="ECO:0000313" key="11">
    <source>
        <dbReference type="EMBL" id="OCT85222.1"/>
    </source>
</evidence>
<dbReference type="Gene3D" id="3.30.200.20">
    <property type="entry name" value="Phosphorylase Kinase, domain 1"/>
    <property type="match status" value="1"/>
</dbReference>
<dbReference type="PROSITE" id="PS00107">
    <property type="entry name" value="PROTEIN_KINASE_ATP"/>
    <property type="match status" value="1"/>
</dbReference>
<dbReference type="Proteomes" id="UP000694892">
    <property type="component" value="Chromosome 4L"/>
</dbReference>
<feature type="domain" description="AGC-kinase C-terminal" evidence="10">
    <location>
        <begin position="773"/>
        <end position="838"/>
    </location>
</feature>
<feature type="domain" description="Protein kinase" evidence="9">
    <location>
        <begin position="513"/>
        <end position="772"/>
    </location>
</feature>
<dbReference type="InterPro" id="IPR011009">
    <property type="entry name" value="Kinase-like_dom_sf"/>
</dbReference>
<dbReference type="PANTHER" id="PTHR24351">
    <property type="entry name" value="RIBOSOMAL PROTEIN S6 KINASE"/>
    <property type="match status" value="1"/>
</dbReference>
<keyword evidence="3" id="KW-0808">Transferase</keyword>
<evidence type="ECO:0000256" key="2">
    <source>
        <dbReference type="ARBA" id="ARBA00022553"/>
    </source>
</evidence>
<dbReference type="SMART" id="SM00220">
    <property type="entry name" value="S_TKc"/>
    <property type="match status" value="1"/>
</dbReference>
<dbReference type="PROSITE" id="PS00108">
    <property type="entry name" value="PROTEIN_KINASE_ST"/>
    <property type="match status" value="1"/>
</dbReference>
<reference evidence="12" key="1">
    <citation type="journal article" date="2016" name="Nature">
        <title>Genome evolution in the allotetraploid frog Xenopus laevis.</title>
        <authorList>
            <person name="Session A.M."/>
            <person name="Uno Y."/>
            <person name="Kwon T."/>
            <person name="Chapman J.A."/>
            <person name="Toyoda A."/>
            <person name="Takahashi S."/>
            <person name="Fukui A."/>
            <person name="Hikosaka A."/>
            <person name="Suzuki A."/>
            <person name="Kondo M."/>
            <person name="van Heeringen S.J."/>
            <person name="Quigley I."/>
            <person name="Heinz S."/>
            <person name="Ogino H."/>
            <person name="Ochi H."/>
            <person name="Hellsten U."/>
            <person name="Lyons J.B."/>
            <person name="Simakov O."/>
            <person name="Putnam N."/>
            <person name="Stites J."/>
            <person name="Kuroki Y."/>
            <person name="Tanaka T."/>
            <person name="Michiue T."/>
            <person name="Watanabe M."/>
            <person name="Bogdanovic O."/>
            <person name="Lister R."/>
            <person name="Georgiou G."/>
            <person name="Paranjpe S.S."/>
            <person name="van Kruijsbergen I."/>
            <person name="Shu S."/>
            <person name="Carlson J."/>
            <person name="Kinoshita T."/>
            <person name="Ohta Y."/>
            <person name="Mawaribuchi S."/>
            <person name="Jenkins J."/>
            <person name="Grimwood J."/>
            <person name="Schmutz J."/>
            <person name="Mitros T."/>
            <person name="Mozaffari S.V."/>
            <person name="Suzuki Y."/>
            <person name="Haramoto Y."/>
            <person name="Yamamoto T.S."/>
            <person name="Takagi C."/>
            <person name="Heald R."/>
            <person name="Miller K."/>
            <person name="Haudenschild C."/>
            <person name="Kitzman J."/>
            <person name="Nakayama T."/>
            <person name="Izutsu Y."/>
            <person name="Robert J."/>
            <person name="Fortriede J."/>
            <person name="Burns K."/>
            <person name="Lotay V."/>
            <person name="Karimi K."/>
            <person name="Yasuoka Y."/>
            <person name="Dichmann D.S."/>
            <person name="Flajnik M.F."/>
            <person name="Houston D.W."/>
            <person name="Shendure J."/>
            <person name="DuPasquier L."/>
            <person name="Vize P.D."/>
            <person name="Zorn A.M."/>
            <person name="Ito M."/>
            <person name="Marcotte E.M."/>
            <person name="Wallingford J.B."/>
            <person name="Ito Y."/>
            <person name="Asashima M."/>
            <person name="Ueno N."/>
            <person name="Matsuda Y."/>
            <person name="Veenstra G.J."/>
            <person name="Fujiyama A."/>
            <person name="Harland R.M."/>
            <person name="Taira M."/>
            <person name="Rokhsar D.S."/>
        </authorList>
    </citation>
    <scope>NUCLEOTIDE SEQUENCE [LARGE SCALE GENOMIC DNA]</scope>
    <source>
        <strain evidence="12">J</strain>
    </source>
</reference>
<dbReference type="GO" id="GO:0005524">
    <property type="term" value="F:ATP binding"/>
    <property type="evidence" value="ECO:0007669"/>
    <property type="project" value="UniProtKB-UniRule"/>
</dbReference>
<name>A0A974D527_XENLA</name>
<evidence type="ECO:0000256" key="8">
    <source>
        <dbReference type="SAM" id="MobiDB-lite"/>
    </source>
</evidence>
<keyword evidence="5" id="KW-0418">Kinase</keyword>
<proteinExistence type="predicted"/>
<evidence type="ECO:0000256" key="5">
    <source>
        <dbReference type="ARBA" id="ARBA00022777"/>
    </source>
</evidence>
<dbReference type="SUPFAM" id="SSF56112">
    <property type="entry name" value="Protein kinase-like (PK-like)"/>
    <property type="match status" value="1"/>
</dbReference>
<evidence type="ECO:0008006" key="13">
    <source>
        <dbReference type="Google" id="ProtNLM"/>
    </source>
</evidence>
<dbReference type="InterPro" id="IPR017441">
    <property type="entry name" value="Protein_kinase_ATP_BS"/>
</dbReference>
<dbReference type="InterPro" id="IPR000961">
    <property type="entry name" value="AGC-kinase_C"/>
</dbReference>
<gene>
    <name evidence="11" type="ORF">XELAEV_18023387mg</name>
</gene>
<dbReference type="Gene3D" id="1.10.510.10">
    <property type="entry name" value="Transferase(Phosphotransferase) domain 1"/>
    <property type="match status" value="1"/>
</dbReference>
<evidence type="ECO:0000313" key="12">
    <source>
        <dbReference type="Proteomes" id="UP000694892"/>
    </source>
</evidence>
<sequence>MHWHPVREAFLQGYFDRLCILKDKIYDSQKRQGKQTNMQNPLKLAPVSEKMKPLLPMHSHSQPRDWHTCQGMLSEKETSLSPEPTVEKAPEETRKPGKLRKLRKRILRLFGCRKKQCSSDFADEPEFPQEDVEEAVTPVSSQEEEDTEIIMLDESQRWMEDEQELFRPLTPAPFRRQCWMENVDPAWNPLVSFMFEKDNNYASFRRHRWMENEDPAWNLLVSSSNVASLLVFYDDDIEVIVLDDKDREWIEEEKEIIRPAFRRQCWIENEDSAWNPLVCSNNIEFTPVVYLKDNETEVISLDDISIEEDIIRPITPDYSRRCSIENEDLAWEPPASFFFGKDKILFPPWEIAFIQVLQLQDRVRIRVRVTFSFVHQRKWIEEEHERIRMIAPGMHYPLFWIRPNPRILGEKFGRIPNQIRILICIWIRIQFGLAEGFTRIRILLKRAESRTEFWIRCIPIYYITLPRNGDFLLSFAHPENQRNTRFDTTIQRIDTALNHTRLVCGTPPSIDDFNIQALLGEGSYGKVYKANYRKTGRAVAIKTIESFYMDEPTAFAGVLREQRILLLAKKENCHFLTRLFASFSTEHYICLAMEFVEGGDLASYLVRNGMSQERTRFYSACIVLGLQFLHDWNITHRDLKLENVLLDRDGYAKITDFGISKEGMSFTDRSQTQCGTLPYMAPEMFTQYPYTRSVDWWGLGVCIYLMRLSQIPFTGDDAEEIIHKIVYEEPIYPPSLTPEIYNIITQLLTKTPYRRFGSDINGAEDVKKSDFFEGLDWEALQKKEVQPPFVPKIKVPEICTEGFALEPPDLTLQLLNETKMALKELDYPVYSESSETET</sequence>
<dbReference type="AlphaFoldDB" id="A0A974D527"/>
<evidence type="ECO:0000256" key="7">
    <source>
        <dbReference type="PROSITE-ProRule" id="PRU10141"/>
    </source>
</evidence>
<feature type="binding site" evidence="7">
    <location>
        <position position="542"/>
    </location>
    <ligand>
        <name>ATP</name>
        <dbReference type="ChEBI" id="CHEBI:30616"/>
    </ligand>
</feature>
<feature type="region of interest" description="Disordered" evidence="8">
    <location>
        <begin position="75"/>
        <end position="96"/>
    </location>
</feature>
<evidence type="ECO:0000256" key="1">
    <source>
        <dbReference type="ARBA" id="ARBA00022527"/>
    </source>
</evidence>
<feature type="compositionally biased region" description="Acidic residues" evidence="8">
    <location>
        <begin position="121"/>
        <end position="134"/>
    </location>
</feature>
<dbReference type="InterPro" id="IPR008271">
    <property type="entry name" value="Ser/Thr_kinase_AS"/>
</dbReference>
<accession>A0A974D527</accession>
<keyword evidence="6 7" id="KW-0067">ATP-binding</keyword>
<dbReference type="FunFam" id="3.30.200.20:FF:000474">
    <property type="entry name" value="Serine/threonine-protein kinase N2-like"/>
    <property type="match status" value="1"/>
</dbReference>
<feature type="compositionally biased region" description="Basic and acidic residues" evidence="8">
    <location>
        <begin position="85"/>
        <end position="95"/>
    </location>
</feature>
<keyword evidence="2" id="KW-0597">Phosphoprotein</keyword>
<evidence type="ECO:0000256" key="4">
    <source>
        <dbReference type="ARBA" id="ARBA00022741"/>
    </source>
</evidence>
<dbReference type="InterPro" id="IPR000719">
    <property type="entry name" value="Prot_kinase_dom"/>
</dbReference>
<organism evidence="11 12">
    <name type="scientific">Xenopus laevis</name>
    <name type="common">African clawed frog</name>
    <dbReference type="NCBI Taxonomy" id="8355"/>
    <lineage>
        <taxon>Eukaryota</taxon>
        <taxon>Metazoa</taxon>
        <taxon>Chordata</taxon>
        <taxon>Craniata</taxon>
        <taxon>Vertebrata</taxon>
        <taxon>Euteleostomi</taxon>
        <taxon>Amphibia</taxon>
        <taxon>Batrachia</taxon>
        <taxon>Anura</taxon>
        <taxon>Pipoidea</taxon>
        <taxon>Pipidae</taxon>
        <taxon>Xenopodinae</taxon>
        <taxon>Xenopus</taxon>
        <taxon>Xenopus</taxon>
    </lineage>
</organism>
<dbReference type="PROSITE" id="PS51285">
    <property type="entry name" value="AGC_KINASE_CTER"/>
    <property type="match status" value="1"/>
</dbReference>
<evidence type="ECO:0000256" key="3">
    <source>
        <dbReference type="ARBA" id="ARBA00022679"/>
    </source>
</evidence>
<evidence type="ECO:0000256" key="6">
    <source>
        <dbReference type="ARBA" id="ARBA00022840"/>
    </source>
</evidence>
<dbReference type="EMBL" id="CM004472">
    <property type="protein sequence ID" value="OCT85222.1"/>
    <property type="molecule type" value="Genomic_DNA"/>
</dbReference>
<dbReference type="FunFam" id="1.10.510.10:FF:000210">
    <property type="entry name" value="Non-specific serine/threonine protein kinase"/>
    <property type="match status" value="1"/>
</dbReference>
<keyword evidence="4 7" id="KW-0547">Nucleotide-binding</keyword>
<keyword evidence="1" id="KW-0723">Serine/threonine-protein kinase</keyword>
<dbReference type="GO" id="GO:0004674">
    <property type="term" value="F:protein serine/threonine kinase activity"/>
    <property type="evidence" value="ECO:0007669"/>
    <property type="project" value="UniProtKB-KW"/>
</dbReference>
<protein>
    <recommendedName>
        <fullName evidence="13">Protein kinase domain-containing protein</fullName>
    </recommendedName>
</protein>
<dbReference type="PROSITE" id="PS50011">
    <property type="entry name" value="PROTEIN_KINASE_DOM"/>
    <property type="match status" value="1"/>
</dbReference>
<evidence type="ECO:0000259" key="9">
    <source>
        <dbReference type="PROSITE" id="PS50011"/>
    </source>
</evidence>
<dbReference type="Pfam" id="PF00069">
    <property type="entry name" value="Pkinase"/>
    <property type="match status" value="1"/>
</dbReference>